<dbReference type="AlphaFoldDB" id="A0A1I3GTJ0"/>
<dbReference type="PROSITE" id="PS51832">
    <property type="entry name" value="HD_GYP"/>
    <property type="match status" value="1"/>
</dbReference>
<proteinExistence type="predicted"/>
<dbReference type="InterPro" id="IPR001789">
    <property type="entry name" value="Sig_transdc_resp-reg_receiver"/>
</dbReference>
<evidence type="ECO:0000256" key="2">
    <source>
        <dbReference type="ARBA" id="ARBA00024867"/>
    </source>
</evidence>
<dbReference type="Gene3D" id="3.40.50.2300">
    <property type="match status" value="1"/>
</dbReference>
<evidence type="ECO:0000256" key="1">
    <source>
        <dbReference type="ARBA" id="ARBA00018672"/>
    </source>
</evidence>
<evidence type="ECO:0000259" key="5">
    <source>
        <dbReference type="PROSITE" id="PS51832"/>
    </source>
</evidence>
<dbReference type="InterPro" id="IPR021800">
    <property type="entry name" value="DUF3369"/>
</dbReference>
<evidence type="ECO:0000256" key="3">
    <source>
        <dbReference type="PROSITE-ProRule" id="PRU00169"/>
    </source>
</evidence>
<dbReference type="EMBL" id="FOQA01000010">
    <property type="protein sequence ID" value="SFI26754.1"/>
    <property type="molecule type" value="Genomic_DNA"/>
</dbReference>
<dbReference type="Gene3D" id="1.10.3210.10">
    <property type="entry name" value="Hypothetical protein af1432"/>
    <property type="match status" value="1"/>
</dbReference>
<dbReference type="PANTHER" id="PTHR45228">
    <property type="entry name" value="CYCLIC DI-GMP PHOSPHODIESTERASE TM_0186-RELATED"/>
    <property type="match status" value="1"/>
</dbReference>
<name>A0A1I3GTJ0_9FIRM</name>
<dbReference type="PROSITE" id="PS50110">
    <property type="entry name" value="RESPONSE_REGULATORY"/>
    <property type="match status" value="1"/>
</dbReference>
<keyword evidence="7" id="KW-1185">Reference proteome</keyword>
<dbReference type="STRING" id="69895.SAMN05192551_11042"/>
<organism evidence="6 7">
    <name type="scientific">Tindallia magadiensis</name>
    <dbReference type="NCBI Taxonomy" id="69895"/>
    <lineage>
        <taxon>Bacteria</taxon>
        <taxon>Bacillati</taxon>
        <taxon>Bacillota</taxon>
        <taxon>Clostridia</taxon>
        <taxon>Peptostreptococcales</taxon>
        <taxon>Tindalliaceae</taxon>
        <taxon>Tindallia</taxon>
    </lineage>
</organism>
<dbReference type="SUPFAM" id="SSF52172">
    <property type="entry name" value="CheY-like"/>
    <property type="match status" value="1"/>
</dbReference>
<dbReference type="InterPro" id="IPR003607">
    <property type="entry name" value="HD/PDEase_dom"/>
</dbReference>
<dbReference type="Pfam" id="PF11849">
    <property type="entry name" value="DUF3369"/>
    <property type="match status" value="1"/>
</dbReference>
<comment type="function">
    <text evidence="2">May play the central regulatory role in sporulation. It may be an element of the effector pathway responsible for the activation of sporulation genes in response to nutritional stress. Spo0A may act in concert with spo0H (a sigma factor) to control the expression of some genes that are critical to the sporulation process.</text>
</comment>
<dbReference type="InterPro" id="IPR011006">
    <property type="entry name" value="CheY-like_superfamily"/>
</dbReference>
<feature type="domain" description="HD-GYP" evidence="5">
    <location>
        <begin position="330"/>
        <end position="527"/>
    </location>
</feature>
<dbReference type="PANTHER" id="PTHR45228:SF9">
    <property type="entry name" value="3'3'-CGAMP-SPECIFIC PHOSPHODIESTERASE 2"/>
    <property type="match status" value="1"/>
</dbReference>
<dbReference type="InterPro" id="IPR037522">
    <property type="entry name" value="HD_GYP_dom"/>
</dbReference>
<evidence type="ECO:0000259" key="4">
    <source>
        <dbReference type="PROSITE" id="PS50110"/>
    </source>
</evidence>
<keyword evidence="3" id="KW-0597">Phosphoprotein</keyword>
<protein>
    <recommendedName>
        <fullName evidence="1">Stage 0 sporulation protein A homolog</fullName>
    </recommendedName>
</protein>
<dbReference type="Pfam" id="PF13487">
    <property type="entry name" value="HD_5"/>
    <property type="match status" value="1"/>
</dbReference>
<dbReference type="GO" id="GO:0000160">
    <property type="term" value="P:phosphorelay signal transduction system"/>
    <property type="evidence" value="ECO:0007669"/>
    <property type="project" value="InterPro"/>
</dbReference>
<dbReference type="InterPro" id="IPR052020">
    <property type="entry name" value="Cyclic_di-GMP/3'3'-cGAMP_PDE"/>
</dbReference>
<dbReference type="Proteomes" id="UP000199287">
    <property type="component" value="Unassembled WGS sequence"/>
</dbReference>
<evidence type="ECO:0000313" key="7">
    <source>
        <dbReference type="Proteomes" id="UP000199287"/>
    </source>
</evidence>
<evidence type="ECO:0000313" key="6">
    <source>
        <dbReference type="EMBL" id="SFI26754.1"/>
    </source>
</evidence>
<sequence>MNEKLNMEDSLFDLDFLKDDLKEVPKESSPKRNHYKIIVADDDKDVHTVTKLLLKDFQFEGKGLEFIHTYDEETTKNALVTHKHIAIILLDVVMDTKNSGLRIVEFIRNELKNSNTRIILRTGHPGEAPEERVIIDYDINDYKLKTELTKQKLFTSVYSALRSYRDIMLLEKNKTALERIVKVSSKLFSQSSLDDFLSTLLSELEMFYLKYSDPDSHHEHLKPEGFIYEKIGHTYRIITATEKYQQYINEDLSTIQDLEDVYVVMKHLHPDHNNMIFLEDGFIFYNKGQHGVRFYFFVETTEDLYDYSIIQLFLNNYALALDNFHLNQLVMRNQEAIIFTLTETIERHSNETSNHVKRVSNMIKQLSLLYGIDEIEAEDIRIASALHDIGKIGICDSILQKPSKLTTEEFKKIKRHTSIGYDILKHVDYYIFKIASKIAYYHHEKYDGTGYPQGLSGKEIPLHGRLMAVVDVFDALVSKRCYKEPWTYQDALHYLKSQSGKHFDPEIIHIFADHFQEFIDIAEEYKG</sequence>
<dbReference type="SMART" id="SM00471">
    <property type="entry name" value="HDc"/>
    <property type="match status" value="1"/>
</dbReference>
<dbReference type="CDD" id="cd00077">
    <property type="entry name" value="HDc"/>
    <property type="match status" value="1"/>
</dbReference>
<dbReference type="RefSeq" id="WP_093373383.1">
    <property type="nucleotide sequence ID" value="NZ_FOQA01000010.1"/>
</dbReference>
<reference evidence="7" key="1">
    <citation type="submission" date="2016-10" db="EMBL/GenBank/DDBJ databases">
        <authorList>
            <person name="Varghese N."/>
            <person name="Submissions S."/>
        </authorList>
    </citation>
    <scope>NUCLEOTIDE SEQUENCE [LARGE SCALE GENOMIC DNA]</scope>
    <source>
        <strain evidence="7">Z-7934</strain>
    </source>
</reference>
<feature type="domain" description="Response regulatory" evidence="4">
    <location>
        <begin position="36"/>
        <end position="160"/>
    </location>
</feature>
<feature type="modified residue" description="4-aspartylphosphate" evidence="3">
    <location>
        <position position="91"/>
    </location>
</feature>
<accession>A0A1I3GTJ0</accession>
<dbReference type="SUPFAM" id="SSF109604">
    <property type="entry name" value="HD-domain/PDEase-like"/>
    <property type="match status" value="1"/>
</dbReference>
<dbReference type="OrthoDB" id="9804747at2"/>
<gene>
    <name evidence="6" type="ORF">SAMN05192551_11042</name>
</gene>